<dbReference type="OrthoDB" id="1653798at2"/>
<dbReference type="PANTHER" id="PTHR36112">
    <property type="entry name" value="RIBOSOMAL RNA SMALL SUBUNIT METHYLTRANSFERASE J"/>
    <property type="match status" value="1"/>
</dbReference>
<dbReference type="EMBL" id="LQWZ01000023">
    <property type="protein sequence ID" value="OAH55816.1"/>
    <property type="molecule type" value="Genomic_DNA"/>
</dbReference>
<dbReference type="Gene3D" id="3.40.50.150">
    <property type="entry name" value="Vaccinia Virus protein VP39"/>
    <property type="match status" value="1"/>
</dbReference>
<dbReference type="Pfam" id="PF04445">
    <property type="entry name" value="SAM_MT"/>
    <property type="match status" value="1"/>
</dbReference>
<dbReference type="RefSeq" id="WP_063974924.1">
    <property type="nucleotide sequence ID" value="NZ_LQWZ01000023.1"/>
</dbReference>
<dbReference type="InterPro" id="IPR029063">
    <property type="entry name" value="SAM-dependent_MTases_sf"/>
</dbReference>
<proteinExistence type="predicted"/>
<dbReference type="SUPFAM" id="SSF53335">
    <property type="entry name" value="S-adenosyl-L-methionine-dependent methyltransferases"/>
    <property type="match status" value="1"/>
</dbReference>
<dbReference type="GO" id="GO:0008990">
    <property type="term" value="F:rRNA (guanine-N2-)-methyltransferase activity"/>
    <property type="evidence" value="ECO:0007669"/>
    <property type="project" value="InterPro"/>
</dbReference>
<dbReference type="PANTHER" id="PTHR36112:SF1">
    <property type="entry name" value="RIBOSOMAL RNA SMALL SUBUNIT METHYLTRANSFERASE J"/>
    <property type="match status" value="1"/>
</dbReference>
<reference evidence="1 2" key="1">
    <citation type="submission" date="2016-01" db="EMBL/GenBank/DDBJ databases">
        <title>Investigation of taxonomic status of Bacillus aminovorans.</title>
        <authorList>
            <person name="Verma A."/>
            <person name="Pal Y."/>
            <person name="Krishnamurthi S."/>
        </authorList>
    </citation>
    <scope>NUCLEOTIDE SEQUENCE [LARGE SCALE GENOMIC DNA]</scope>
    <source>
        <strain evidence="1 2">DSM 4337</strain>
    </source>
</reference>
<evidence type="ECO:0008006" key="3">
    <source>
        <dbReference type="Google" id="ProtNLM"/>
    </source>
</evidence>
<sequence length="261" mass="29174">MIVTTSQRAGMDVKTRAATEANLLGAPYVERSKLSIAKMTSFHNCPVLLVTEERMELHDMNGTSPFFFHPGSAMFRVKRLLNGEPDAFVDACRLRPGMSFLDCTMGPAADSMTASFAVGAKGHVKSIEANHVVARIVETGLSNWTEGPDELLESMRHIQVTAADYHTYLQTVPDDSFDVVYFDPMFEETIDSTGIAPLRPFASYSDLTIDAVKEAKRIAKCRVVLKDHFRSERFAKFEFEQHIRKTSKFHFGTIESGSVHE</sequence>
<gene>
    <name evidence="1" type="ORF">AWH48_03835</name>
</gene>
<organism evidence="1 2">
    <name type="scientific">Domibacillus aminovorans</name>
    <dbReference type="NCBI Taxonomy" id="29332"/>
    <lineage>
        <taxon>Bacteria</taxon>
        <taxon>Bacillati</taxon>
        <taxon>Bacillota</taxon>
        <taxon>Bacilli</taxon>
        <taxon>Bacillales</taxon>
        <taxon>Bacillaceae</taxon>
        <taxon>Domibacillus</taxon>
    </lineage>
</organism>
<accession>A0A177KRX1</accession>
<evidence type="ECO:0000313" key="1">
    <source>
        <dbReference type="EMBL" id="OAH55816.1"/>
    </source>
</evidence>
<evidence type="ECO:0000313" key="2">
    <source>
        <dbReference type="Proteomes" id="UP000077271"/>
    </source>
</evidence>
<comment type="caution">
    <text evidence="1">The sequence shown here is derived from an EMBL/GenBank/DDBJ whole genome shotgun (WGS) entry which is preliminary data.</text>
</comment>
<dbReference type="Proteomes" id="UP000077271">
    <property type="component" value="Unassembled WGS sequence"/>
</dbReference>
<protein>
    <recommendedName>
        <fullName evidence="3">Protein-L-IsoD(D-D) O-methyltransferase</fullName>
    </recommendedName>
</protein>
<dbReference type="InterPro" id="IPR007536">
    <property type="entry name" value="16SrRNA_methylTrfase_J"/>
</dbReference>
<dbReference type="AlphaFoldDB" id="A0A177KRX1"/>
<name>A0A177KRX1_9BACI</name>